<comment type="caution">
    <text evidence="1">The sequence shown here is derived from an EMBL/GenBank/DDBJ whole genome shotgun (WGS) entry which is preliminary data.</text>
</comment>
<gene>
    <name evidence="1" type="ORF">GCM10025751_37860</name>
</gene>
<evidence type="ECO:0000313" key="1">
    <source>
        <dbReference type="EMBL" id="GAA5056691.1"/>
    </source>
</evidence>
<dbReference type="EMBL" id="BAABKX010000015">
    <property type="protein sequence ID" value="GAA5056691.1"/>
    <property type="molecule type" value="Genomic_DNA"/>
</dbReference>
<dbReference type="AlphaFoldDB" id="A0AAV3ULY9"/>
<dbReference type="Proteomes" id="UP001501729">
    <property type="component" value="Unassembled WGS sequence"/>
</dbReference>
<keyword evidence="2" id="KW-1185">Reference proteome</keyword>
<protein>
    <submittedName>
        <fullName evidence="1">Uncharacterized protein</fullName>
    </submittedName>
</protein>
<organism evidence="1 2">
    <name type="scientific">Haladaptatus pallidirubidus</name>
    <dbReference type="NCBI Taxonomy" id="1008152"/>
    <lineage>
        <taxon>Archaea</taxon>
        <taxon>Methanobacteriati</taxon>
        <taxon>Methanobacteriota</taxon>
        <taxon>Stenosarchaea group</taxon>
        <taxon>Halobacteria</taxon>
        <taxon>Halobacteriales</taxon>
        <taxon>Haladaptataceae</taxon>
        <taxon>Haladaptatus</taxon>
    </lineage>
</organism>
<proteinExistence type="predicted"/>
<accession>A0AAV3ULY9</accession>
<reference evidence="1 2" key="1">
    <citation type="journal article" date="2019" name="Int. J. Syst. Evol. Microbiol.">
        <title>The Global Catalogue of Microorganisms (GCM) 10K type strain sequencing project: providing services to taxonomists for standard genome sequencing and annotation.</title>
        <authorList>
            <consortium name="The Broad Institute Genomics Platform"/>
            <consortium name="The Broad Institute Genome Sequencing Center for Infectious Disease"/>
            <person name="Wu L."/>
            <person name="Ma J."/>
        </authorList>
    </citation>
    <scope>NUCLEOTIDE SEQUENCE [LARGE SCALE GENOMIC DNA]</scope>
    <source>
        <strain evidence="1 2">JCM 17504</strain>
    </source>
</reference>
<name>A0AAV3ULY9_9EURY</name>
<evidence type="ECO:0000313" key="2">
    <source>
        <dbReference type="Proteomes" id="UP001501729"/>
    </source>
</evidence>
<sequence length="54" mass="5983">MFAGVGVKREVVQSRTTTMVRFVQIAFISLHDVCSERALVNREGTDQCLDIGVV</sequence>